<feature type="domain" description="Carboxylesterase type B" evidence="4">
    <location>
        <begin position="2"/>
        <end position="109"/>
    </location>
</feature>
<dbReference type="EMBL" id="KZ997600">
    <property type="protein sequence ID" value="RKO87200.1"/>
    <property type="molecule type" value="Genomic_DNA"/>
</dbReference>
<proteinExistence type="inferred from homology"/>
<dbReference type="GO" id="GO:0006581">
    <property type="term" value="P:acetylcholine catabolic process"/>
    <property type="evidence" value="ECO:0007669"/>
    <property type="project" value="TreeGrafter"/>
</dbReference>
<evidence type="ECO:0000313" key="6">
    <source>
        <dbReference type="Proteomes" id="UP000269721"/>
    </source>
</evidence>
<gene>
    <name evidence="5" type="ORF">BDK51DRAFT_13304</name>
</gene>
<dbReference type="PANTHER" id="PTHR43918:SF4">
    <property type="entry name" value="CARBOXYLIC ESTER HYDROLASE"/>
    <property type="match status" value="1"/>
</dbReference>
<dbReference type="AlphaFoldDB" id="A0A4P9W8T2"/>
<dbReference type="InterPro" id="IPR019826">
    <property type="entry name" value="Carboxylesterase_B_AS"/>
</dbReference>
<dbReference type="Pfam" id="PF00135">
    <property type="entry name" value="COesterase"/>
    <property type="match status" value="1"/>
</dbReference>
<dbReference type="GO" id="GO:0005615">
    <property type="term" value="C:extracellular space"/>
    <property type="evidence" value="ECO:0007669"/>
    <property type="project" value="TreeGrafter"/>
</dbReference>
<dbReference type="GO" id="GO:0003990">
    <property type="term" value="F:acetylcholinesterase activity"/>
    <property type="evidence" value="ECO:0007669"/>
    <property type="project" value="TreeGrafter"/>
</dbReference>
<dbReference type="OrthoDB" id="408631at2759"/>
<evidence type="ECO:0000256" key="1">
    <source>
        <dbReference type="ARBA" id="ARBA00005964"/>
    </source>
</evidence>
<dbReference type="InterPro" id="IPR002018">
    <property type="entry name" value="CarbesteraseB"/>
</dbReference>
<dbReference type="Proteomes" id="UP000269721">
    <property type="component" value="Unassembled WGS sequence"/>
</dbReference>
<dbReference type="PROSITE" id="PS00122">
    <property type="entry name" value="CARBOXYLESTERASE_B_1"/>
    <property type="match status" value="1"/>
</dbReference>
<dbReference type="GO" id="GO:0005886">
    <property type="term" value="C:plasma membrane"/>
    <property type="evidence" value="ECO:0007669"/>
    <property type="project" value="TreeGrafter"/>
</dbReference>
<comment type="similarity">
    <text evidence="1 3">Belongs to the type-B carboxylesterase/lipase family.</text>
</comment>
<feature type="non-terminal residue" evidence="5">
    <location>
        <position position="1"/>
    </location>
</feature>
<dbReference type="PANTHER" id="PTHR43918">
    <property type="entry name" value="ACETYLCHOLINESTERASE"/>
    <property type="match status" value="1"/>
</dbReference>
<protein>
    <recommendedName>
        <fullName evidence="3">Carboxylic ester hydrolase</fullName>
        <ecNumber evidence="3">3.1.1.-</ecNumber>
    </recommendedName>
</protein>
<dbReference type="GO" id="GO:0019695">
    <property type="term" value="P:choline metabolic process"/>
    <property type="evidence" value="ECO:0007669"/>
    <property type="project" value="TreeGrafter"/>
</dbReference>
<keyword evidence="6" id="KW-1185">Reference proteome</keyword>
<evidence type="ECO:0000259" key="4">
    <source>
        <dbReference type="Pfam" id="PF00135"/>
    </source>
</evidence>
<dbReference type="EC" id="3.1.1.-" evidence="3"/>
<dbReference type="SUPFAM" id="SSF53474">
    <property type="entry name" value="alpha/beta-Hydrolases"/>
    <property type="match status" value="1"/>
</dbReference>
<evidence type="ECO:0000256" key="3">
    <source>
        <dbReference type="RuleBase" id="RU361235"/>
    </source>
</evidence>
<dbReference type="Gene3D" id="3.40.50.1820">
    <property type="entry name" value="alpha/beta hydrolase"/>
    <property type="match status" value="1"/>
</dbReference>
<reference evidence="6" key="1">
    <citation type="journal article" date="2018" name="Nat. Microbiol.">
        <title>Leveraging single-cell genomics to expand the fungal tree of life.</title>
        <authorList>
            <person name="Ahrendt S.R."/>
            <person name="Quandt C.A."/>
            <person name="Ciobanu D."/>
            <person name="Clum A."/>
            <person name="Salamov A."/>
            <person name="Andreopoulos B."/>
            <person name="Cheng J.F."/>
            <person name="Woyke T."/>
            <person name="Pelin A."/>
            <person name="Henrissat B."/>
            <person name="Reynolds N.K."/>
            <person name="Benny G.L."/>
            <person name="Smith M.E."/>
            <person name="James T.Y."/>
            <person name="Grigoriev I.V."/>
        </authorList>
    </citation>
    <scope>NUCLEOTIDE SEQUENCE [LARGE SCALE GENOMIC DNA]</scope>
</reference>
<evidence type="ECO:0000256" key="2">
    <source>
        <dbReference type="ARBA" id="ARBA00022801"/>
    </source>
</evidence>
<keyword evidence="2 3" id="KW-0378">Hydrolase</keyword>
<organism evidence="5 6">
    <name type="scientific">Blyttiomyces helicus</name>
    <dbReference type="NCBI Taxonomy" id="388810"/>
    <lineage>
        <taxon>Eukaryota</taxon>
        <taxon>Fungi</taxon>
        <taxon>Fungi incertae sedis</taxon>
        <taxon>Chytridiomycota</taxon>
        <taxon>Chytridiomycota incertae sedis</taxon>
        <taxon>Chytridiomycetes</taxon>
        <taxon>Chytridiomycetes incertae sedis</taxon>
        <taxon>Blyttiomyces</taxon>
    </lineage>
</organism>
<feature type="non-terminal residue" evidence="5">
    <location>
        <position position="109"/>
    </location>
</feature>
<accession>A0A4P9W8T2</accession>
<dbReference type="InterPro" id="IPR029058">
    <property type="entry name" value="AB_hydrolase_fold"/>
</dbReference>
<name>A0A4P9W8T2_9FUNG</name>
<evidence type="ECO:0000313" key="5">
    <source>
        <dbReference type="EMBL" id="RKO87200.1"/>
    </source>
</evidence>
<dbReference type="InterPro" id="IPR050654">
    <property type="entry name" value="AChE-related_enzymes"/>
</dbReference>
<sequence>GSANTDAFDASNLSVSLNAIVITINYRLSVFGFFDSLGAANATKTSPLVNFGILDQRLALHWALDNAAAFGGDTKRLTLIGQSSGAQSVLIHLAHPDTQPYVRSVVLMS</sequence>